<sequence length="153" mass="16130">MLPRLHPARIVSTGFYVGHLPGPAGTWGSIAALVPAWFIHQAGGALGLALAAVAVTALGIWASAIYAQALGMKDPGSVVIDEFAGQWFTLVLVPNDPWLYLIACAVFRGLDIMKPWPANWADKNLPGGFGIVIDDVIAGIMGLVLMGGLIELW</sequence>
<comment type="catalytic activity">
    <reaction evidence="1">
        <text>a 1,2-diacyl-sn-glycero-3-phospho-(1'-sn-glycero-3'-phosphate) + H2O = a 1,2-diacyl-sn-glycero-3-phospho-(1'-sn-glycerol) + phosphate</text>
        <dbReference type="Rhea" id="RHEA:33751"/>
        <dbReference type="ChEBI" id="CHEBI:15377"/>
        <dbReference type="ChEBI" id="CHEBI:43474"/>
        <dbReference type="ChEBI" id="CHEBI:60110"/>
        <dbReference type="ChEBI" id="CHEBI:64716"/>
        <dbReference type="EC" id="3.1.3.27"/>
    </reaction>
</comment>
<comment type="caution">
    <text evidence="4">The sequence shown here is derived from an EMBL/GenBank/DDBJ whole genome shotgun (WGS) entry which is preliminary data.</text>
</comment>
<comment type="cofactor">
    <cofactor evidence="1">
        <name>Mg(2+)</name>
        <dbReference type="ChEBI" id="CHEBI:18420"/>
    </cofactor>
</comment>
<keyword evidence="1" id="KW-0460">Magnesium</keyword>
<comment type="function">
    <text evidence="1">Lipid phosphatase which dephosphorylates phosphatidylglycerophosphate (PGP) to phosphatidylglycerol (PG).</text>
</comment>
<dbReference type="CDD" id="cd06971">
    <property type="entry name" value="PgpA"/>
    <property type="match status" value="1"/>
</dbReference>
<dbReference type="EMBL" id="QGLE01000001">
    <property type="protein sequence ID" value="PWR25935.1"/>
    <property type="molecule type" value="Genomic_DNA"/>
</dbReference>
<dbReference type="OrthoDB" id="9804091at2"/>
<keyword evidence="1" id="KW-0442">Lipid degradation</keyword>
<feature type="transmembrane region" description="Helical" evidence="2">
    <location>
        <begin position="128"/>
        <end position="150"/>
    </location>
</feature>
<keyword evidence="1 2" id="KW-0812">Transmembrane</keyword>
<keyword evidence="2" id="KW-1133">Transmembrane helix</keyword>
<feature type="domain" description="YutG/PgpA" evidence="3">
    <location>
        <begin position="11"/>
        <end position="147"/>
    </location>
</feature>
<dbReference type="InterPro" id="IPR036681">
    <property type="entry name" value="PgpA-like_sf"/>
</dbReference>
<gene>
    <name evidence="4" type="ORF">DKG74_03010</name>
</gene>
<keyword evidence="1" id="KW-1003">Cell membrane</keyword>
<comment type="subcellular location">
    <subcellularLocation>
        <location evidence="1">Cell inner membrane</location>
        <topology evidence="1">Multi-pass membrane protein</topology>
    </subcellularLocation>
</comment>
<dbReference type="Pfam" id="PF04608">
    <property type="entry name" value="PgpA"/>
    <property type="match status" value="1"/>
</dbReference>
<accession>A0A317EL47</accession>
<comment type="pathway">
    <text evidence="1">Phospholipid metabolism; phosphatidylglycerol biosynthesis; phosphatidylglycerol from CDP-diacylglycerol: step 2/2.</text>
</comment>
<dbReference type="InterPro" id="IPR026037">
    <property type="entry name" value="PgpA"/>
</dbReference>
<dbReference type="GO" id="GO:0009395">
    <property type="term" value="P:phospholipid catabolic process"/>
    <property type="evidence" value="ECO:0007669"/>
    <property type="project" value="UniProtKB-KW"/>
</dbReference>
<dbReference type="PIRSF" id="PIRSF006162">
    <property type="entry name" value="PgpA"/>
    <property type="match status" value="1"/>
</dbReference>
<dbReference type="EC" id="3.1.3.27" evidence="1"/>
<dbReference type="Proteomes" id="UP000245461">
    <property type="component" value="Unassembled WGS sequence"/>
</dbReference>
<feature type="transmembrane region" description="Helical" evidence="2">
    <location>
        <begin position="87"/>
        <end position="107"/>
    </location>
</feature>
<dbReference type="UniPathway" id="UPA00084">
    <property type="reaction ID" value="UER00504"/>
</dbReference>
<dbReference type="PANTHER" id="PTHR36305">
    <property type="entry name" value="PHOSPHATIDYLGLYCEROPHOSPHATASE A"/>
    <property type="match status" value="1"/>
</dbReference>
<feature type="transmembrane region" description="Helical" evidence="2">
    <location>
        <begin position="46"/>
        <end position="67"/>
    </location>
</feature>
<dbReference type="PANTHER" id="PTHR36305:SF1">
    <property type="entry name" value="PHOSPHATIDYLGLYCEROPHOSPHATASE A"/>
    <property type="match status" value="1"/>
</dbReference>
<dbReference type="GO" id="GO:0005886">
    <property type="term" value="C:plasma membrane"/>
    <property type="evidence" value="ECO:0007669"/>
    <property type="project" value="UniProtKB-SubCell"/>
</dbReference>
<evidence type="ECO:0000313" key="5">
    <source>
        <dbReference type="Proteomes" id="UP000245461"/>
    </source>
</evidence>
<dbReference type="GO" id="GO:0006655">
    <property type="term" value="P:phosphatidylglycerol biosynthetic process"/>
    <property type="evidence" value="ECO:0007669"/>
    <property type="project" value="UniProtKB-UniPathway"/>
</dbReference>
<name>A0A317EL47_9PROT</name>
<keyword evidence="1 2" id="KW-0472">Membrane</keyword>
<organism evidence="4 5">
    <name type="scientific">Zavarzinia aquatilis</name>
    <dbReference type="NCBI Taxonomy" id="2211142"/>
    <lineage>
        <taxon>Bacteria</taxon>
        <taxon>Pseudomonadati</taxon>
        <taxon>Pseudomonadota</taxon>
        <taxon>Alphaproteobacteria</taxon>
        <taxon>Rhodospirillales</taxon>
        <taxon>Zavarziniaceae</taxon>
        <taxon>Zavarzinia</taxon>
    </lineage>
</organism>
<dbReference type="GO" id="GO:0046872">
    <property type="term" value="F:metal ion binding"/>
    <property type="evidence" value="ECO:0007669"/>
    <property type="project" value="UniProtKB-KW"/>
</dbReference>
<keyword evidence="1" id="KW-0997">Cell inner membrane</keyword>
<keyword evidence="1" id="KW-0378">Hydrolase</keyword>
<keyword evidence="1" id="KW-1208">Phospholipid metabolism</keyword>
<dbReference type="GO" id="GO:0008962">
    <property type="term" value="F:phosphatidylglycerophosphatase activity"/>
    <property type="evidence" value="ECO:0007669"/>
    <property type="project" value="UniProtKB-EC"/>
</dbReference>
<dbReference type="SUPFAM" id="SSF101307">
    <property type="entry name" value="YutG-like"/>
    <property type="match status" value="1"/>
</dbReference>
<keyword evidence="1" id="KW-0595">Phospholipid degradation</keyword>
<evidence type="ECO:0000259" key="3">
    <source>
        <dbReference type="Pfam" id="PF04608"/>
    </source>
</evidence>
<evidence type="ECO:0000256" key="2">
    <source>
        <dbReference type="SAM" id="Phobius"/>
    </source>
</evidence>
<keyword evidence="5" id="KW-1185">Reference proteome</keyword>
<proteinExistence type="predicted"/>
<keyword evidence="1" id="KW-0443">Lipid metabolism</keyword>
<protein>
    <recommendedName>
        <fullName evidence="1">Phosphatidylglycerophosphatase A</fullName>
        <ecNumber evidence="1">3.1.3.27</ecNumber>
    </recommendedName>
    <alternativeName>
        <fullName evidence="1">Phosphatidylglycerolphosphate phosphatase A</fullName>
    </alternativeName>
</protein>
<dbReference type="AlphaFoldDB" id="A0A317EL47"/>
<feature type="transmembrane region" description="Helical" evidence="2">
    <location>
        <begin position="20"/>
        <end position="39"/>
    </location>
</feature>
<dbReference type="RefSeq" id="WP_109902417.1">
    <property type="nucleotide sequence ID" value="NZ_QGLE01000001.1"/>
</dbReference>
<evidence type="ECO:0000256" key="1">
    <source>
        <dbReference type="PIRNR" id="PIRNR006162"/>
    </source>
</evidence>
<dbReference type="InterPro" id="IPR007686">
    <property type="entry name" value="YutG/PgpA"/>
</dbReference>
<reference evidence="4 5" key="1">
    <citation type="submission" date="2018-05" db="EMBL/GenBank/DDBJ databases">
        <title>Zavarzinia sp. HR-AS.</title>
        <authorList>
            <person name="Lee Y."/>
            <person name="Jeon C.O."/>
        </authorList>
    </citation>
    <scope>NUCLEOTIDE SEQUENCE [LARGE SCALE GENOMIC DNA]</scope>
    <source>
        <strain evidence="4 5">HR-AS</strain>
    </source>
</reference>
<keyword evidence="1" id="KW-0479">Metal-binding</keyword>
<evidence type="ECO:0000313" key="4">
    <source>
        <dbReference type="EMBL" id="PWR25935.1"/>
    </source>
</evidence>